<protein>
    <recommendedName>
        <fullName evidence="3">Endonuclease/exonuclease/phosphatase domain-containing protein</fullName>
    </recommendedName>
</protein>
<dbReference type="InterPro" id="IPR036691">
    <property type="entry name" value="Endo/exonu/phosph_ase_sf"/>
</dbReference>
<evidence type="ECO:0000313" key="1">
    <source>
        <dbReference type="EMBL" id="KAJ6722197.1"/>
    </source>
</evidence>
<dbReference type="Gene3D" id="3.60.10.10">
    <property type="entry name" value="Endonuclease/exonuclease/phosphatase"/>
    <property type="match status" value="1"/>
</dbReference>
<evidence type="ECO:0000313" key="2">
    <source>
        <dbReference type="Proteomes" id="UP001151752"/>
    </source>
</evidence>
<sequence>MHTLEARRPLWQYILEASEEQRGNPWVIMGDFNVMLRPSDREGGDRFWHSHNDEFMDCINQAEVQQIPYNGMRLTRHNGQQGRMPSWRSLIGYCVMKDLQTNGD</sequence>
<reference evidence="1" key="2">
    <citation type="journal article" date="2023" name="Int. J. Mol. Sci.">
        <title>De Novo Assembly and Annotation of 11 Diverse Shrub Willow (Salix) Genomes Reveals Novel Gene Organization in Sex-Linked Regions.</title>
        <authorList>
            <person name="Hyden B."/>
            <person name="Feng K."/>
            <person name="Yates T.B."/>
            <person name="Jawdy S."/>
            <person name="Cereghino C."/>
            <person name="Smart L.B."/>
            <person name="Muchero W."/>
        </authorList>
    </citation>
    <scope>NUCLEOTIDE SEQUENCE</scope>
    <source>
        <tissue evidence="1">Shoot tip</tissue>
    </source>
</reference>
<dbReference type="Proteomes" id="UP001151752">
    <property type="component" value="Chromosome 14"/>
</dbReference>
<organism evidence="1 2">
    <name type="scientific">Salix koriyanagi</name>
    <dbReference type="NCBI Taxonomy" id="2511006"/>
    <lineage>
        <taxon>Eukaryota</taxon>
        <taxon>Viridiplantae</taxon>
        <taxon>Streptophyta</taxon>
        <taxon>Embryophyta</taxon>
        <taxon>Tracheophyta</taxon>
        <taxon>Spermatophyta</taxon>
        <taxon>Magnoliopsida</taxon>
        <taxon>eudicotyledons</taxon>
        <taxon>Gunneridae</taxon>
        <taxon>Pentapetalae</taxon>
        <taxon>rosids</taxon>
        <taxon>fabids</taxon>
        <taxon>Malpighiales</taxon>
        <taxon>Salicaceae</taxon>
        <taxon>Saliceae</taxon>
        <taxon>Salix</taxon>
    </lineage>
</organism>
<gene>
    <name evidence="1" type="ORF">OIU74_006904</name>
</gene>
<comment type="caution">
    <text evidence="1">The sequence shown here is derived from an EMBL/GenBank/DDBJ whole genome shotgun (WGS) entry which is preliminary data.</text>
</comment>
<proteinExistence type="predicted"/>
<dbReference type="EMBL" id="JAPFFM010000013">
    <property type="protein sequence ID" value="KAJ6722197.1"/>
    <property type="molecule type" value="Genomic_DNA"/>
</dbReference>
<evidence type="ECO:0008006" key="3">
    <source>
        <dbReference type="Google" id="ProtNLM"/>
    </source>
</evidence>
<dbReference type="SUPFAM" id="SSF56219">
    <property type="entry name" value="DNase I-like"/>
    <property type="match status" value="1"/>
</dbReference>
<keyword evidence="2" id="KW-1185">Reference proteome</keyword>
<reference evidence="1" key="1">
    <citation type="submission" date="2022-11" db="EMBL/GenBank/DDBJ databases">
        <authorList>
            <person name="Hyden B.L."/>
            <person name="Feng K."/>
            <person name="Yates T."/>
            <person name="Jawdy S."/>
            <person name="Smart L.B."/>
            <person name="Muchero W."/>
        </authorList>
    </citation>
    <scope>NUCLEOTIDE SEQUENCE</scope>
    <source>
        <tissue evidence="1">Shoot tip</tissue>
    </source>
</reference>
<dbReference type="AlphaFoldDB" id="A0A9Q0U2I2"/>
<name>A0A9Q0U2I2_9ROSI</name>
<accession>A0A9Q0U2I2</accession>